<proteinExistence type="predicted"/>
<gene>
    <name evidence="1" type="ORF">H9724_07295</name>
</gene>
<reference evidence="1" key="2">
    <citation type="submission" date="2021-04" db="EMBL/GenBank/DDBJ databases">
        <authorList>
            <person name="Gilroy R."/>
        </authorList>
    </citation>
    <scope>NUCLEOTIDE SEQUENCE</scope>
    <source>
        <strain evidence="1">CHK188-11489</strain>
    </source>
</reference>
<dbReference type="Proteomes" id="UP000824105">
    <property type="component" value="Unassembled WGS sequence"/>
</dbReference>
<evidence type="ECO:0000313" key="2">
    <source>
        <dbReference type="Proteomes" id="UP000824105"/>
    </source>
</evidence>
<dbReference type="InterPro" id="IPR029058">
    <property type="entry name" value="AB_hydrolase_fold"/>
</dbReference>
<dbReference type="SUPFAM" id="SSF53474">
    <property type="entry name" value="alpha/beta-Hydrolases"/>
    <property type="match status" value="1"/>
</dbReference>
<dbReference type="AlphaFoldDB" id="A0A9D2FJU2"/>
<dbReference type="EMBL" id="DXBF01000060">
    <property type="protein sequence ID" value="HIZ62554.1"/>
    <property type="molecule type" value="Genomic_DNA"/>
</dbReference>
<dbReference type="Gene3D" id="3.40.50.1820">
    <property type="entry name" value="alpha/beta hydrolase"/>
    <property type="match status" value="1"/>
</dbReference>
<evidence type="ECO:0000313" key="1">
    <source>
        <dbReference type="EMBL" id="HIZ62554.1"/>
    </source>
</evidence>
<organism evidence="1 2">
    <name type="scientific">Candidatus Gemmiger avistercoris</name>
    <dbReference type="NCBI Taxonomy" id="2838606"/>
    <lineage>
        <taxon>Bacteria</taxon>
        <taxon>Bacillati</taxon>
        <taxon>Bacillota</taxon>
        <taxon>Clostridia</taxon>
        <taxon>Eubacteriales</taxon>
        <taxon>Gemmiger</taxon>
    </lineage>
</organism>
<accession>A0A9D2FJU2</accession>
<protein>
    <submittedName>
        <fullName evidence="1">Uncharacterized protein</fullName>
    </submittedName>
</protein>
<sequence length="154" mass="16941">MYQRLSIHSAGVCCGYIENVEFARRPAGTPGVRHPVLERALYMQLPDPCSAEAFAVSHNARMAGDPVYASGMKKLKDAAVLHWVKAREKLPPTMIAHGTADTLIPPEQSRLLYDALIQAADLYLVEGAAHADPVFFQQQMTDLYAAFIRNTTQG</sequence>
<comment type="caution">
    <text evidence="1">The sequence shown here is derived from an EMBL/GenBank/DDBJ whole genome shotgun (WGS) entry which is preliminary data.</text>
</comment>
<reference evidence="1" key="1">
    <citation type="journal article" date="2021" name="PeerJ">
        <title>Extensive microbial diversity within the chicken gut microbiome revealed by metagenomics and culture.</title>
        <authorList>
            <person name="Gilroy R."/>
            <person name="Ravi A."/>
            <person name="Getino M."/>
            <person name="Pursley I."/>
            <person name="Horton D.L."/>
            <person name="Alikhan N.F."/>
            <person name="Baker D."/>
            <person name="Gharbi K."/>
            <person name="Hall N."/>
            <person name="Watson M."/>
            <person name="Adriaenssens E.M."/>
            <person name="Foster-Nyarko E."/>
            <person name="Jarju S."/>
            <person name="Secka A."/>
            <person name="Antonio M."/>
            <person name="Oren A."/>
            <person name="Chaudhuri R.R."/>
            <person name="La Ragione R."/>
            <person name="Hildebrand F."/>
            <person name="Pallen M.J."/>
        </authorList>
    </citation>
    <scope>NUCLEOTIDE SEQUENCE</scope>
    <source>
        <strain evidence="1">CHK188-11489</strain>
    </source>
</reference>
<name>A0A9D2FJU2_9FIRM</name>